<accession>A0ABS5V519</accession>
<evidence type="ECO:0000313" key="1">
    <source>
        <dbReference type="EMBL" id="MBT1444917.1"/>
    </source>
</evidence>
<dbReference type="Gene3D" id="6.10.280.50">
    <property type="match status" value="1"/>
</dbReference>
<comment type="caution">
    <text evidence="1">The sequence shown here is derived from an EMBL/GenBank/DDBJ whole genome shotgun (WGS) entry which is preliminary data.</text>
</comment>
<sequence length="81" mass="9377">MLGEKHLLSHEFPKYSALIDTLKSQNSDFCASAKRYHQLDHKIRGLELNKVPTTDEHFSALKMERAVLKDRIYHTLKSHTG</sequence>
<dbReference type="Proteomes" id="UP001195903">
    <property type="component" value="Unassembled WGS sequence"/>
</dbReference>
<reference evidence="1 2" key="1">
    <citation type="submission" date="2021-05" db="EMBL/GenBank/DDBJ databases">
        <title>Shewanella sp. JM162201.</title>
        <authorList>
            <person name="Xu S."/>
            <person name="Li A."/>
        </authorList>
    </citation>
    <scope>NUCLEOTIDE SEQUENCE [LARGE SCALE GENOMIC DNA]</scope>
    <source>
        <strain evidence="1 2">JM162201</strain>
    </source>
</reference>
<dbReference type="EMBL" id="JAHEPS010000003">
    <property type="protein sequence ID" value="MBT1444917.1"/>
    <property type="molecule type" value="Genomic_DNA"/>
</dbReference>
<protein>
    <submittedName>
        <fullName evidence="1">DUF465 domain-containing protein</fullName>
    </submittedName>
</protein>
<proteinExistence type="predicted"/>
<dbReference type="Pfam" id="PF04325">
    <property type="entry name" value="DUF465"/>
    <property type="match status" value="1"/>
</dbReference>
<dbReference type="InterPro" id="IPR007420">
    <property type="entry name" value="DUF465"/>
</dbReference>
<organism evidence="1 2">
    <name type="scientific">Shewanella jiangmenensis</name>
    <dbReference type="NCBI Taxonomy" id="2837387"/>
    <lineage>
        <taxon>Bacteria</taxon>
        <taxon>Pseudomonadati</taxon>
        <taxon>Pseudomonadota</taxon>
        <taxon>Gammaproteobacteria</taxon>
        <taxon>Alteromonadales</taxon>
        <taxon>Shewanellaceae</taxon>
        <taxon>Shewanella</taxon>
    </lineage>
</organism>
<keyword evidence="2" id="KW-1185">Reference proteome</keyword>
<gene>
    <name evidence="1" type="ORF">KJI95_10320</name>
</gene>
<dbReference type="RefSeq" id="WP_214507111.1">
    <property type="nucleotide sequence ID" value="NZ_JAHEPS010000003.1"/>
</dbReference>
<name>A0ABS5V519_9GAMM</name>
<evidence type="ECO:0000313" key="2">
    <source>
        <dbReference type="Proteomes" id="UP001195903"/>
    </source>
</evidence>
<dbReference type="InterPro" id="IPR038444">
    <property type="entry name" value="DUF465_sf"/>
</dbReference>